<keyword evidence="1" id="KW-0732">Signal</keyword>
<dbReference type="Pfam" id="PF00496">
    <property type="entry name" value="SBP_bac_5"/>
    <property type="match status" value="1"/>
</dbReference>
<dbReference type="eggNOG" id="COG0747">
    <property type="taxonomic scope" value="Bacteria"/>
</dbReference>
<name>C5CER0_KOSOT</name>
<dbReference type="InterPro" id="IPR039424">
    <property type="entry name" value="SBP_5"/>
</dbReference>
<dbReference type="InterPro" id="IPR000914">
    <property type="entry name" value="SBP_5_dom"/>
</dbReference>
<evidence type="ECO:0000313" key="4">
    <source>
        <dbReference type="Proteomes" id="UP000002382"/>
    </source>
</evidence>
<dbReference type="GO" id="GO:0015833">
    <property type="term" value="P:peptide transport"/>
    <property type="evidence" value="ECO:0007669"/>
    <property type="project" value="TreeGrafter"/>
</dbReference>
<feature type="chain" id="PRO_5002949475" evidence="1">
    <location>
        <begin position="21"/>
        <end position="612"/>
    </location>
</feature>
<dbReference type="RefSeq" id="WP_015868885.1">
    <property type="nucleotide sequence ID" value="NC_012785.1"/>
</dbReference>
<dbReference type="KEGG" id="kol:Kole_1550"/>
<accession>C5CER0</accession>
<sequence>MRKAFLLTLAVLLVAIVGLAEVKNPDTFITLTIGEPETLDPHYCYETAGGGVILNVYDNLIKYKGDSVTEFEPMIATEVPSIENGLIQDGGTKYIFPIRKGIKFHTGRELTPYDVEYSFERGILFDPAGGPMWMIIEALSGGDYQCLEDWFEAYAGMPYSEAVDENREPTSEEAKAKLIAFYNEVIDPLVEVEGDNVIFTLHAPFAPFMWIISHYAGWSAVLDSEWAKANGTWDGNADGWWKWHDLQPEETPLHSAEAGSGPFKLVEWDRAQQKVILERYDEYWRGPAKLKTVIIWGIDEYSTRKAMLEAGDADMVYVPAQYRDQVINLPGVRVIEGYPTSVIASLHFNWEVREGSEYVGSGKLDGNGIPLNFFSDVHVRKAFAYCYNGEVFINEVLNGLGKLVPTDLPEGYLGFDPTLPVPEFNLQKATEEFKKAFNGELWKKGFKLTLLYNTGNEARQTAAEMLKFFIESINPKFKIEVQGVQWPTYLKAQRAGYMPAFIIGWLADYPDPHNFIATYYSTKGVYASRQGKPFLEFAEKYLDPLIFQAVKEIDPKKREELYIKVQKIVIENAVGVPLYMPLGFHVERTWVKGWYPHPLRSGANYYELSKEE</sequence>
<proteinExistence type="predicted"/>
<organism evidence="3 4">
    <name type="scientific">Kosmotoga olearia (strain ATCC BAA-1733 / DSM 21960 / TBF 19.5.1)</name>
    <dbReference type="NCBI Taxonomy" id="521045"/>
    <lineage>
        <taxon>Bacteria</taxon>
        <taxon>Thermotogati</taxon>
        <taxon>Thermotogota</taxon>
        <taxon>Thermotogae</taxon>
        <taxon>Kosmotogales</taxon>
        <taxon>Kosmotogaceae</taxon>
        <taxon>Kosmotoga</taxon>
    </lineage>
</organism>
<protein>
    <submittedName>
        <fullName evidence="3">Extracellular solute-binding protein family 5</fullName>
    </submittedName>
</protein>
<gene>
    <name evidence="3" type="ordered locus">Kole_1550</name>
</gene>
<dbReference type="InterPro" id="IPR030678">
    <property type="entry name" value="Peptide/Ni-bd"/>
</dbReference>
<reference evidence="3 4" key="2">
    <citation type="journal article" date="2011" name="J. Bacteriol.">
        <title>Genome Sequence of Kosmotoga olearia Strain TBF 19.5.1, a Thermophilic Bacterium with a Wide Growth Temperature Range, Isolated from the Troll B Oil Platform in the North Sea.</title>
        <authorList>
            <person name="Swithers K.S."/>
            <person name="Dipippo J.L."/>
            <person name="Bruce D.C."/>
            <person name="Detter C."/>
            <person name="Tapia R."/>
            <person name="Han S."/>
            <person name="Goodwin L.A."/>
            <person name="Han J."/>
            <person name="Woyke T."/>
            <person name="Pitluck S."/>
            <person name="Pennacchio L."/>
            <person name="Nolan M."/>
            <person name="Mikhailova N."/>
            <person name="Land M.L."/>
            <person name="Nesbo C.L."/>
            <person name="Gogarten J.P."/>
            <person name="Noll K.M."/>
        </authorList>
    </citation>
    <scope>NUCLEOTIDE SEQUENCE [LARGE SCALE GENOMIC DNA]</scope>
    <source>
        <strain evidence="4">ATCC BAA-1733 / DSM 21960 / TBF 19.5.1</strain>
    </source>
</reference>
<dbReference type="GO" id="GO:0042597">
    <property type="term" value="C:periplasmic space"/>
    <property type="evidence" value="ECO:0007669"/>
    <property type="project" value="UniProtKB-ARBA"/>
</dbReference>
<dbReference type="Gene3D" id="3.40.190.10">
    <property type="entry name" value="Periplasmic binding protein-like II"/>
    <property type="match status" value="1"/>
</dbReference>
<reference evidence="3 4" key="1">
    <citation type="submission" date="2009-06" db="EMBL/GenBank/DDBJ databases">
        <title>Complete sequence of Thermotogales bacterium TBF 19.5.1.</title>
        <authorList>
            <consortium name="US DOE Joint Genome Institute"/>
            <person name="Lucas S."/>
            <person name="Copeland A."/>
            <person name="Lapidus A."/>
            <person name="Glavina del Rio T."/>
            <person name="Tice H."/>
            <person name="Bruce D."/>
            <person name="Goodwin L."/>
            <person name="Pitluck S."/>
            <person name="Chertkov O."/>
            <person name="Brettin T."/>
            <person name="Detter J.C."/>
            <person name="Han C."/>
            <person name="Schmutz J."/>
            <person name="Larimer F."/>
            <person name="Land M."/>
            <person name="Hauser L."/>
            <person name="Kyrpides N."/>
            <person name="Ovchinnikova G."/>
            <person name="Noll K."/>
        </authorList>
    </citation>
    <scope>NUCLEOTIDE SEQUENCE [LARGE SCALE GENOMIC DNA]</scope>
    <source>
        <strain evidence="4">ATCC BAA-1733 / DSM 21960 / TBF 19.5.1</strain>
    </source>
</reference>
<dbReference type="STRING" id="521045.Kole_1550"/>
<dbReference type="EMBL" id="CP001634">
    <property type="protein sequence ID" value="ACR80240.1"/>
    <property type="molecule type" value="Genomic_DNA"/>
</dbReference>
<keyword evidence="4" id="KW-1185">Reference proteome</keyword>
<dbReference type="HOGENOM" id="CLU_017028_7_2_0"/>
<dbReference type="Gene3D" id="3.10.105.10">
    <property type="entry name" value="Dipeptide-binding Protein, Domain 3"/>
    <property type="match status" value="1"/>
</dbReference>
<dbReference type="GO" id="GO:1904680">
    <property type="term" value="F:peptide transmembrane transporter activity"/>
    <property type="evidence" value="ECO:0007669"/>
    <property type="project" value="TreeGrafter"/>
</dbReference>
<dbReference type="PIRSF" id="PIRSF002741">
    <property type="entry name" value="MppA"/>
    <property type="match status" value="1"/>
</dbReference>
<dbReference type="GO" id="GO:0043190">
    <property type="term" value="C:ATP-binding cassette (ABC) transporter complex"/>
    <property type="evidence" value="ECO:0007669"/>
    <property type="project" value="InterPro"/>
</dbReference>
<dbReference type="Proteomes" id="UP000002382">
    <property type="component" value="Chromosome"/>
</dbReference>
<dbReference type="PANTHER" id="PTHR30290:SF34">
    <property type="entry name" value="ABC TRANSPORTER, PERIPLASMIC OLIGO-PEPTIDE BINDING PROTEIN, PUTATIVE-RELATED"/>
    <property type="match status" value="1"/>
</dbReference>
<evidence type="ECO:0000313" key="3">
    <source>
        <dbReference type="EMBL" id="ACR80240.1"/>
    </source>
</evidence>
<dbReference type="AlphaFoldDB" id="C5CER0"/>
<evidence type="ECO:0000256" key="1">
    <source>
        <dbReference type="SAM" id="SignalP"/>
    </source>
</evidence>
<dbReference type="CDD" id="cd08512">
    <property type="entry name" value="PBP2_NikA_DppA_OppA_like_7"/>
    <property type="match status" value="1"/>
</dbReference>
<feature type="domain" description="Solute-binding protein family 5" evidence="2">
    <location>
        <begin position="72"/>
        <end position="524"/>
    </location>
</feature>
<feature type="signal peptide" evidence="1">
    <location>
        <begin position="1"/>
        <end position="20"/>
    </location>
</feature>
<dbReference type="SUPFAM" id="SSF53850">
    <property type="entry name" value="Periplasmic binding protein-like II"/>
    <property type="match status" value="1"/>
</dbReference>
<evidence type="ECO:0000259" key="2">
    <source>
        <dbReference type="Pfam" id="PF00496"/>
    </source>
</evidence>
<dbReference type="PANTHER" id="PTHR30290">
    <property type="entry name" value="PERIPLASMIC BINDING COMPONENT OF ABC TRANSPORTER"/>
    <property type="match status" value="1"/>
</dbReference>
<dbReference type="OrthoDB" id="39920at2"/>